<feature type="domain" description="DUF6546" evidence="1">
    <location>
        <begin position="270"/>
        <end position="473"/>
    </location>
</feature>
<keyword evidence="3" id="KW-1185">Reference proteome</keyword>
<proteinExistence type="predicted"/>
<gene>
    <name evidence="2" type="ORF">Daesc_007606</name>
</gene>
<dbReference type="EMBL" id="JBANMG010000007">
    <property type="protein sequence ID" value="KAK6951077.1"/>
    <property type="molecule type" value="Genomic_DNA"/>
</dbReference>
<evidence type="ECO:0000313" key="3">
    <source>
        <dbReference type="Proteomes" id="UP001369815"/>
    </source>
</evidence>
<name>A0AAX6MF85_9PEZI</name>
<dbReference type="Proteomes" id="UP001369815">
    <property type="component" value="Unassembled WGS sequence"/>
</dbReference>
<comment type="caution">
    <text evidence="2">The sequence shown here is derived from an EMBL/GenBank/DDBJ whole genome shotgun (WGS) entry which is preliminary data.</text>
</comment>
<evidence type="ECO:0000259" key="1">
    <source>
        <dbReference type="Pfam" id="PF20183"/>
    </source>
</evidence>
<accession>A0AAX6MF85</accession>
<dbReference type="InterPro" id="IPR046676">
    <property type="entry name" value="DUF6546"/>
</dbReference>
<dbReference type="AlphaFoldDB" id="A0AAX6MF85"/>
<protein>
    <recommendedName>
        <fullName evidence="1">DUF6546 domain-containing protein</fullName>
    </recommendedName>
</protein>
<dbReference type="Pfam" id="PF20183">
    <property type="entry name" value="DUF6546"/>
    <property type="match status" value="1"/>
</dbReference>
<evidence type="ECO:0000313" key="2">
    <source>
        <dbReference type="EMBL" id="KAK6951077.1"/>
    </source>
</evidence>
<sequence>MDFSALPAELRLSIIEIVADILTEKTTEYATVSREWQPIFEKRHFERILLSPRRLKSFAQIVRGPRRKLVKHIWLRAELGALYHDKDNAGLLPNQSLADEPAFHNATERLLRILSTWERSHDLNAEGLTLELSAWSLRDYEYGFRHQRFVHDPYSEPCKDFLFPLLEFRNLLSLLTLDHASTQEVAPQPLPNGLAMKVSGLTTDDVPKVDIVTKFLLRRQYYCHMSPDRIAQIFERLTGLEQIIYEPPERIDGTTNPRQGKRHWLLSDHSLPQTLRRLTIFEDPFKYNGTTIQTQTSSTNSPQLATALARESRNLEHLSASFVVDAKDFFRPFWPLTLAPANRSWDNLETIALTSSLLNPDQPPEEVNDLLHAAGMAARNMPALRVMEIWNGLRTAYSGFFRYYDDGNASAIIWRGTWELDLEPRVIECWTETVRRNTCYLKVAVRDMELPLDGTNFPASVLRHLKLKERIVHPVSFRQLQLLGEPKRHK</sequence>
<reference evidence="2 3" key="1">
    <citation type="journal article" date="2024" name="Front Chem Biol">
        <title>Unveiling the potential of Daldinia eschscholtzii MFLUCC 19-0629 through bioactivity and bioinformatics studies for enhanced sustainable agriculture production.</title>
        <authorList>
            <person name="Brooks S."/>
            <person name="Weaver J.A."/>
            <person name="Klomchit A."/>
            <person name="Alharthi S.A."/>
            <person name="Onlamun T."/>
            <person name="Nurani R."/>
            <person name="Vong T.K."/>
            <person name="Alberti F."/>
            <person name="Greco C."/>
        </authorList>
    </citation>
    <scope>NUCLEOTIDE SEQUENCE [LARGE SCALE GENOMIC DNA]</scope>
    <source>
        <strain evidence="2">MFLUCC 19-0629</strain>
    </source>
</reference>
<organism evidence="2 3">
    <name type="scientific">Daldinia eschscholtzii</name>
    <dbReference type="NCBI Taxonomy" id="292717"/>
    <lineage>
        <taxon>Eukaryota</taxon>
        <taxon>Fungi</taxon>
        <taxon>Dikarya</taxon>
        <taxon>Ascomycota</taxon>
        <taxon>Pezizomycotina</taxon>
        <taxon>Sordariomycetes</taxon>
        <taxon>Xylariomycetidae</taxon>
        <taxon>Xylariales</taxon>
        <taxon>Hypoxylaceae</taxon>
        <taxon>Daldinia</taxon>
    </lineage>
</organism>